<evidence type="ECO:0000313" key="4">
    <source>
        <dbReference type="Proteomes" id="UP000030106"/>
    </source>
</evidence>
<dbReference type="GO" id="GO:0033819">
    <property type="term" value="F:lipoyl(octanoyl) transferase activity"/>
    <property type="evidence" value="ECO:0007669"/>
    <property type="project" value="TreeGrafter"/>
</dbReference>
<dbReference type="SUPFAM" id="SSF55681">
    <property type="entry name" value="Class II aaRS and biotin synthetases"/>
    <property type="match status" value="1"/>
</dbReference>
<sequence>MKPAQRLLSRSSRSSSTLLSRLHPTPATHHAAVAVTPILHVARRSLHLLQHHHLTPSSPTDPPFVRYDDAAALQDEHRARFLAWKAGAAASYESPQQQQVDAPRPQLLSFQTQPTYTLGRRQDALTPSQAARLAQPLHVSLPRDGNGIGRSSQLYTPQVRQTSRGGLTTYHGPGQLVLWPVLDMHSPLHARFGVASYARLLEETTRSVLADRFGVATYTNQEEPGVWAGTAAEMSAGREERKIAALGVHHRRYVTALGVALNVNVPTSGDDEGRNPWARFVPCGLQGKKVTSVAAETGREDEDEGWDMEGLAEEWAARFEKGLIQGEGL</sequence>
<dbReference type="eggNOG" id="KOG0325">
    <property type="taxonomic scope" value="Eukaryota"/>
</dbReference>
<dbReference type="AlphaFoldDB" id="A0A0A2VUU2"/>
<dbReference type="STRING" id="1245745.A0A0A2VUU2"/>
<gene>
    <name evidence="3" type="ORF">BBAD15_g4701</name>
</gene>
<dbReference type="InterPro" id="IPR045864">
    <property type="entry name" value="aa-tRNA-synth_II/BPL/LPL"/>
</dbReference>
<dbReference type="EMBL" id="ANFO01000383">
    <property type="protein sequence ID" value="KGQ09945.1"/>
    <property type="molecule type" value="Genomic_DNA"/>
</dbReference>
<dbReference type="InterPro" id="IPR004143">
    <property type="entry name" value="BPL_LPL_catalytic"/>
</dbReference>
<dbReference type="GO" id="GO:0009249">
    <property type="term" value="P:protein lipoylation"/>
    <property type="evidence" value="ECO:0007669"/>
    <property type="project" value="TreeGrafter"/>
</dbReference>
<dbReference type="PANTHER" id="PTHR10993:SF7">
    <property type="entry name" value="LIPOYLTRANSFERASE 2, MITOCHONDRIAL-RELATED"/>
    <property type="match status" value="1"/>
</dbReference>
<organism evidence="3 4">
    <name type="scientific">Beauveria bassiana D1-5</name>
    <dbReference type="NCBI Taxonomy" id="1245745"/>
    <lineage>
        <taxon>Eukaryota</taxon>
        <taxon>Fungi</taxon>
        <taxon>Dikarya</taxon>
        <taxon>Ascomycota</taxon>
        <taxon>Pezizomycotina</taxon>
        <taxon>Sordariomycetes</taxon>
        <taxon>Hypocreomycetidae</taxon>
        <taxon>Hypocreales</taxon>
        <taxon>Cordycipitaceae</taxon>
        <taxon>Beauveria</taxon>
    </lineage>
</organism>
<dbReference type="Gene3D" id="3.30.930.10">
    <property type="entry name" value="Bira Bifunctional Protein, Domain 2"/>
    <property type="match status" value="1"/>
</dbReference>
<proteinExistence type="predicted"/>
<dbReference type="OrthoDB" id="19908at2759"/>
<dbReference type="Proteomes" id="UP000030106">
    <property type="component" value="Unassembled WGS sequence"/>
</dbReference>
<keyword evidence="3" id="KW-0808">Transferase</keyword>
<evidence type="ECO:0000259" key="2">
    <source>
        <dbReference type="PROSITE" id="PS51733"/>
    </source>
</evidence>
<dbReference type="PANTHER" id="PTHR10993">
    <property type="entry name" value="OCTANOYLTRANSFERASE"/>
    <property type="match status" value="1"/>
</dbReference>
<name>A0A0A2VUU2_BEABA</name>
<protein>
    <submittedName>
        <fullName evidence="3">Octanoyltransferase</fullName>
    </submittedName>
</protein>
<dbReference type="Pfam" id="PF21948">
    <property type="entry name" value="LplA-B_cat"/>
    <property type="match status" value="1"/>
</dbReference>
<comment type="caution">
    <text evidence="3">The sequence shown here is derived from an EMBL/GenBank/DDBJ whole genome shotgun (WGS) entry which is preliminary data.</text>
</comment>
<reference evidence="3 4" key="1">
    <citation type="submission" date="2012-10" db="EMBL/GenBank/DDBJ databases">
        <title>Genome sequencing and analysis of entomopathogenic fungi Beauveria bassiana D1-5.</title>
        <authorList>
            <person name="Li Q."/>
            <person name="Wang L."/>
            <person name="Zhang Z."/>
            <person name="Wang Q."/>
            <person name="Ren J."/>
            <person name="Wang M."/>
            <person name="Xu W."/>
            <person name="Wang J."/>
            <person name="Lu Y."/>
            <person name="Du Q."/>
            <person name="Sun Z."/>
        </authorList>
    </citation>
    <scope>NUCLEOTIDE SEQUENCE [LARGE SCALE GENOMIC DNA]</scope>
    <source>
        <strain evidence="3 4">D1-5</strain>
    </source>
</reference>
<accession>A0A0A2VUU2</accession>
<feature type="region of interest" description="Disordered" evidence="1">
    <location>
        <begin position="1"/>
        <end position="25"/>
    </location>
</feature>
<evidence type="ECO:0000313" key="3">
    <source>
        <dbReference type="EMBL" id="KGQ09945.1"/>
    </source>
</evidence>
<feature type="domain" description="BPL/LPL catalytic" evidence="2">
    <location>
        <begin position="101"/>
        <end position="327"/>
    </location>
</feature>
<dbReference type="HOGENOM" id="CLU_035168_0_2_1"/>
<dbReference type="PROSITE" id="PS51733">
    <property type="entry name" value="BPL_LPL_CATALYTIC"/>
    <property type="match status" value="1"/>
</dbReference>
<evidence type="ECO:0000256" key="1">
    <source>
        <dbReference type="SAM" id="MobiDB-lite"/>
    </source>
</evidence>